<dbReference type="GO" id="GO:0008483">
    <property type="term" value="F:transaminase activity"/>
    <property type="evidence" value="ECO:0007669"/>
    <property type="project" value="UniProtKB-KW"/>
</dbReference>
<proteinExistence type="inferred from homology"/>
<dbReference type="RefSeq" id="WP_202992313.1">
    <property type="nucleotide sequence ID" value="NZ_JAENHO010000004.1"/>
</dbReference>
<dbReference type="EMBL" id="JAENHO010000004">
    <property type="protein sequence ID" value="MBL7255808.1"/>
    <property type="molecule type" value="Genomic_DNA"/>
</dbReference>
<dbReference type="PANTHER" id="PTHR46577">
    <property type="entry name" value="HTH-TYPE TRANSCRIPTIONAL REGULATORY PROTEIN GABR"/>
    <property type="match status" value="1"/>
</dbReference>
<dbReference type="InterPro" id="IPR000524">
    <property type="entry name" value="Tscrpt_reg_HTH_GntR"/>
</dbReference>
<dbReference type="InterPro" id="IPR015421">
    <property type="entry name" value="PyrdxlP-dep_Trfase_major"/>
</dbReference>
<dbReference type="SUPFAM" id="SSF53383">
    <property type="entry name" value="PLP-dependent transferases"/>
    <property type="match status" value="1"/>
</dbReference>
<organism evidence="7 8">
    <name type="scientific">Paractinoplanes lichenicola</name>
    <dbReference type="NCBI Taxonomy" id="2802976"/>
    <lineage>
        <taxon>Bacteria</taxon>
        <taxon>Bacillati</taxon>
        <taxon>Actinomycetota</taxon>
        <taxon>Actinomycetes</taxon>
        <taxon>Micromonosporales</taxon>
        <taxon>Micromonosporaceae</taxon>
        <taxon>Paractinoplanes</taxon>
    </lineage>
</organism>
<evidence type="ECO:0000256" key="3">
    <source>
        <dbReference type="ARBA" id="ARBA00023015"/>
    </source>
</evidence>
<keyword evidence="5" id="KW-0804">Transcription</keyword>
<name>A0ABS1VMI4_9ACTN</name>
<dbReference type="PANTHER" id="PTHR46577:SF1">
    <property type="entry name" value="HTH-TYPE TRANSCRIPTIONAL REGULATORY PROTEIN GABR"/>
    <property type="match status" value="1"/>
</dbReference>
<dbReference type="PROSITE" id="PS50949">
    <property type="entry name" value="HTH_GNTR"/>
    <property type="match status" value="1"/>
</dbReference>
<evidence type="ECO:0000313" key="8">
    <source>
        <dbReference type="Proteomes" id="UP000598996"/>
    </source>
</evidence>
<evidence type="ECO:0000256" key="2">
    <source>
        <dbReference type="ARBA" id="ARBA00022898"/>
    </source>
</evidence>
<dbReference type="InterPro" id="IPR036388">
    <property type="entry name" value="WH-like_DNA-bd_sf"/>
</dbReference>
<dbReference type="InterPro" id="IPR036390">
    <property type="entry name" value="WH_DNA-bd_sf"/>
</dbReference>
<dbReference type="Proteomes" id="UP000598996">
    <property type="component" value="Unassembled WGS sequence"/>
</dbReference>
<evidence type="ECO:0000256" key="4">
    <source>
        <dbReference type="ARBA" id="ARBA00023125"/>
    </source>
</evidence>
<keyword evidence="8" id="KW-1185">Reference proteome</keyword>
<dbReference type="CDD" id="cd07377">
    <property type="entry name" value="WHTH_GntR"/>
    <property type="match status" value="1"/>
</dbReference>
<gene>
    <name evidence="7" type="ORF">JKJ07_16010</name>
</gene>
<accession>A0ABS1VMI4</accession>
<feature type="domain" description="HTH gntR-type" evidence="6">
    <location>
        <begin position="13"/>
        <end position="87"/>
    </location>
</feature>
<dbReference type="Pfam" id="PF00392">
    <property type="entry name" value="GntR"/>
    <property type="match status" value="1"/>
</dbReference>
<dbReference type="InterPro" id="IPR004839">
    <property type="entry name" value="Aminotransferase_I/II_large"/>
</dbReference>
<evidence type="ECO:0000256" key="5">
    <source>
        <dbReference type="ARBA" id="ARBA00023163"/>
    </source>
</evidence>
<reference evidence="7 8" key="1">
    <citation type="submission" date="2021-01" db="EMBL/GenBank/DDBJ databases">
        <title>Actinoplanes sp. nov. LDG1-01 isolated from lichen.</title>
        <authorList>
            <person name="Saeng-In P."/>
            <person name="Phongsopitanun W."/>
            <person name="Kanchanasin P."/>
            <person name="Yuki M."/>
            <person name="Kudo T."/>
            <person name="Ohkuma M."/>
            <person name="Tanasupawat S."/>
        </authorList>
    </citation>
    <scope>NUCLEOTIDE SEQUENCE [LARGE SCALE GENOMIC DNA]</scope>
    <source>
        <strain evidence="7 8">LDG1-01</strain>
    </source>
</reference>
<evidence type="ECO:0000256" key="1">
    <source>
        <dbReference type="ARBA" id="ARBA00005384"/>
    </source>
</evidence>
<evidence type="ECO:0000313" key="7">
    <source>
        <dbReference type="EMBL" id="MBL7255808.1"/>
    </source>
</evidence>
<dbReference type="InterPro" id="IPR015424">
    <property type="entry name" value="PyrdxlP-dep_Trfase"/>
</dbReference>
<keyword evidence="7" id="KW-0032">Aminotransferase</keyword>
<comment type="caution">
    <text evidence="7">The sequence shown here is derived from an EMBL/GenBank/DDBJ whole genome shotgun (WGS) entry which is preliminary data.</text>
</comment>
<dbReference type="CDD" id="cd00609">
    <property type="entry name" value="AAT_like"/>
    <property type="match status" value="1"/>
</dbReference>
<dbReference type="InterPro" id="IPR051446">
    <property type="entry name" value="HTH_trans_reg/aminotransferase"/>
</dbReference>
<dbReference type="Pfam" id="PF00155">
    <property type="entry name" value="Aminotran_1_2"/>
    <property type="match status" value="1"/>
</dbReference>
<dbReference type="PRINTS" id="PR00035">
    <property type="entry name" value="HTHGNTR"/>
</dbReference>
<keyword evidence="7" id="KW-0808">Transferase</keyword>
<keyword evidence="3" id="KW-0805">Transcription regulation</keyword>
<dbReference type="Gene3D" id="3.40.640.10">
    <property type="entry name" value="Type I PLP-dependent aspartate aminotransferase-like (Major domain)"/>
    <property type="match status" value="1"/>
</dbReference>
<keyword evidence="2" id="KW-0663">Pyridoxal phosphate</keyword>
<sequence>MELLLTVSRDRAGTLSAQIQTQMRDAVRGGTLHPGTPVPSTRELARQLGVSRKVAVDAYAQLAAEGYLALRQGVQPRIASGAFVHTRATAAINEQVVVRLDLRPARPDVSGFPRAAWARCLRDAVNEITVEDLGYGDPLGTDALRDALADYLGRVRGVVADRRHIAVTTGYLQGLGMICRLLRARGARRIACEDPCNGEEAEIAARAGLEPVRVRVDGLGLRTDELAAAGADAVILTPAHQHPTGVVLAPERRTALIAWLRETGAIAIEDDYDAEYRYDRPAVGALQGLDQEHVVYAGTVSKVLAPALRLGWMVLPPSLVDGVREENQGVSRIEQLAFAHFLRRGDLDRHLRRMRTRYRRRRDAMVRALAEHLPQATVRGIAAGLHVTVELPPSVNISSIAAAARANGIALATMSDYATAAGERPPTLILGYAQTTEDRLREGVRELAQLISRSLDGAAE</sequence>
<dbReference type="SMART" id="SM00345">
    <property type="entry name" value="HTH_GNTR"/>
    <property type="match status" value="1"/>
</dbReference>
<comment type="similarity">
    <text evidence="1">In the C-terminal section; belongs to the class-I pyridoxal-phosphate-dependent aminotransferase family.</text>
</comment>
<dbReference type="Gene3D" id="1.10.10.10">
    <property type="entry name" value="Winged helix-like DNA-binding domain superfamily/Winged helix DNA-binding domain"/>
    <property type="match status" value="1"/>
</dbReference>
<evidence type="ECO:0000259" key="6">
    <source>
        <dbReference type="PROSITE" id="PS50949"/>
    </source>
</evidence>
<keyword evidence="4" id="KW-0238">DNA-binding</keyword>
<dbReference type="SUPFAM" id="SSF46785">
    <property type="entry name" value="Winged helix' DNA-binding domain"/>
    <property type="match status" value="1"/>
</dbReference>
<protein>
    <submittedName>
        <fullName evidence="7">PLP-dependent aminotransferase family protein</fullName>
    </submittedName>
</protein>